<dbReference type="EMBL" id="FXTZ01000005">
    <property type="protein sequence ID" value="SMP19013.1"/>
    <property type="molecule type" value="Genomic_DNA"/>
</dbReference>
<keyword evidence="2" id="KW-1185">Reference proteome</keyword>
<gene>
    <name evidence="1" type="ORF">SAMN06264346_10526</name>
</gene>
<proteinExistence type="predicted"/>
<accession>A0ABY1NUY5</accession>
<evidence type="ECO:0000313" key="1">
    <source>
        <dbReference type="EMBL" id="SMP19013.1"/>
    </source>
</evidence>
<comment type="caution">
    <text evidence="1">The sequence shown here is derived from an EMBL/GenBank/DDBJ whole genome shotgun (WGS) entry which is preliminary data.</text>
</comment>
<name>A0ABY1NUY5_9FLAO</name>
<protein>
    <submittedName>
        <fullName evidence="1">Uncharacterized protein</fullName>
    </submittedName>
</protein>
<reference evidence="1 2" key="1">
    <citation type="submission" date="2017-05" db="EMBL/GenBank/DDBJ databases">
        <authorList>
            <person name="Varghese N."/>
            <person name="Submissions S."/>
        </authorList>
    </citation>
    <scope>NUCLEOTIDE SEQUENCE [LARGE SCALE GENOMIC DNA]</scope>
    <source>
        <strain evidence="1 2">DSM 28214</strain>
    </source>
</reference>
<dbReference type="Proteomes" id="UP001157960">
    <property type="component" value="Unassembled WGS sequence"/>
</dbReference>
<dbReference type="RefSeq" id="WP_283421937.1">
    <property type="nucleotide sequence ID" value="NZ_FXTZ01000005.1"/>
</dbReference>
<organism evidence="1 2">
    <name type="scientific">Chryseobacterium profundimaris</name>
    <dbReference type="NCBI Taxonomy" id="1387275"/>
    <lineage>
        <taxon>Bacteria</taxon>
        <taxon>Pseudomonadati</taxon>
        <taxon>Bacteroidota</taxon>
        <taxon>Flavobacteriia</taxon>
        <taxon>Flavobacteriales</taxon>
        <taxon>Weeksellaceae</taxon>
        <taxon>Chryseobacterium group</taxon>
        <taxon>Chryseobacterium</taxon>
    </lineage>
</organism>
<sequence>MNLNEFIEEVEKRLQNEKEDIIRKLYGINGIEQRLSILGDFHQLHKRIIRDIAKEKDLDLNQRLKLEENPMIIDSSLSLENIVFTKTSGMFARLGQEILEEIKRIN</sequence>
<evidence type="ECO:0000313" key="2">
    <source>
        <dbReference type="Proteomes" id="UP001157960"/>
    </source>
</evidence>